<reference evidence="2" key="2">
    <citation type="submission" date="2019-10" db="EMBL/GenBank/DDBJ databases">
        <title>Conservation and host-specific expression of non-tandemly repeated heterogenous ribosome RNA gene in arbuscular mycorrhizal fungi.</title>
        <authorList>
            <person name="Maeda T."/>
            <person name="Kobayashi Y."/>
            <person name="Nakagawa T."/>
            <person name="Ezawa T."/>
            <person name="Yamaguchi K."/>
            <person name="Bino T."/>
            <person name="Nishimoto Y."/>
            <person name="Shigenobu S."/>
            <person name="Kawaguchi M."/>
        </authorList>
    </citation>
    <scope>NUCLEOTIDE SEQUENCE</scope>
    <source>
        <strain evidence="2">HR1</strain>
    </source>
</reference>
<proteinExistence type="predicted"/>
<dbReference type="STRING" id="94130.A0A2Z6S0G0"/>
<evidence type="ECO:0000313" key="1">
    <source>
        <dbReference type="EMBL" id="GBC04215.1"/>
    </source>
</evidence>
<keyword evidence="3" id="KW-1185">Reference proteome</keyword>
<evidence type="ECO:0000313" key="3">
    <source>
        <dbReference type="Proteomes" id="UP000247702"/>
    </source>
</evidence>
<accession>A0A2Z6S0G0</accession>
<evidence type="ECO:0000313" key="2">
    <source>
        <dbReference type="EMBL" id="GES78900.1"/>
    </source>
</evidence>
<name>A0A2Z6S0G0_9GLOM</name>
<dbReference type="Proteomes" id="UP000615446">
    <property type="component" value="Unassembled WGS sequence"/>
</dbReference>
<dbReference type="Proteomes" id="UP000247702">
    <property type="component" value="Unassembled WGS sequence"/>
</dbReference>
<organism evidence="1 3">
    <name type="scientific">Rhizophagus clarus</name>
    <dbReference type="NCBI Taxonomy" id="94130"/>
    <lineage>
        <taxon>Eukaryota</taxon>
        <taxon>Fungi</taxon>
        <taxon>Fungi incertae sedis</taxon>
        <taxon>Mucoromycota</taxon>
        <taxon>Glomeromycotina</taxon>
        <taxon>Glomeromycetes</taxon>
        <taxon>Glomerales</taxon>
        <taxon>Glomeraceae</taxon>
        <taxon>Rhizophagus</taxon>
    </lineage>
</organism>
<dbReference type="EMBL" id="BEXD01003934">
    <property type="protein sequence ID" value="GBC04215.1"/>
    <property type="molecule type" value="Genomic_DNA"/>
</dbReference>
<dbReference type="OrthoDB" id="2345161at2759"/>
<sequence length="90" mass="11030">MNNLYRNTTNNVFMFELSADNEAQYEKDLPTLFKLLKDKYLFHDKTNKNILHNDEIKRFTKFYCITNFCPVLLYYNSIFWLKDHNDITYI</sequence>
<gene>
    <name evidence="2" type="ORF">RCL2_000621100</name>
    <name evidence="1" type="ORF">RclHR1_05570016</name>
</gene>
<reference evidence="1 3" key="1">
    <citation type="submission" date="2017-11" db="EMBL/GenBank/DDBJ databases">
        <title>The genome of Rhizophagus clarus HR1 reveals common genetic basis of auxotrophy among arbuscular mycorrhizal fungi.</title>
        <authorList>
            <person name="Kobayashi Y."/>
        </authorList>
    </citation>
    <scope>NUCLEOTIDE SEQUENCE [LARGE SCALE GENOMIC DNA]</scope>
    <source>
        <strain evidence="1 3">HR1</strain>
    </source>
</reference>
<dbReference type="EMBL" id="BLAL01000040">
    <property type="protein sequence ID" value="GES78900.1"/>
    <property type="molecule type" value="Genomic_DNA"/>
</dbReference>
<comment type="caution">
    <text evidence="1">The sequence shown here is derived from an EMBL/GenBank/DDBJ whole genome shotgun (WGS) entry which is preliminary data.</text>
</comment>
<dbReference type="AlphaFoldDB" id="A0A2Z6S0G0"/>
<protein>
    <submittedName>
        <fullName evidence="1">Uncharacterized protein</fullName>
    </submittedName>
</protein>